<dbReference type="AlphaFoldDB" id="A0AAF0YB49"/>
<keyword evidence="8 9" id="KW-0472">Membrane</keyword>
<keyword evidence="7 9" id="KW-1133">Transmembrane helix</keyword>
<comment type="similarity">
    <text evidence="2">Belongs to the oligopeptide OPT transporter family.</text>
</comment>
<dbReference type="EMBL" id="CP086716">
    <property type="protein sequence ID" value="WOO80393.1"/>
    <property type="molecule type" value="Genomic_DNA"/>
</dbReference>
<keyword evidence="6" id="KW-0653">Protein transport</keyword>
<reference evidence="10" key="1">
    <citation type="submission" date="2023-10" db="EMBL/GenBank/DDBJ databases">
        <authorList>
            <person name="Noh H."/>
        </authorList>
    </citation>
    <scope>NUCLEOTIDE SEQUENCE</scope>
    <source>
        <strain evidence="10">DUCC4014</strain>
    </source>
</reference>
<sequence>MSKVENEKDIVEYVVTPQEPVNEDHHDHDDKIEKGDLEHDSLLASGHIQLTADELSALEAKLPECSAEQAKEILEEVYTVHQHDPRYDPETLERMKMFISDKNIIANPDTYHSLIFEMRILALLTSTSSAYPEVRAVAADMDDPTLPSLTIRVWLIGTILSAIGCVINAVFVMRYPAISISSNVVQLVAYPIGVAMAKLPNWKLFGLELNPGPFNKKEHLLIVIMSGLGMAFPPTQHLILAQAMPQWFGMEYAKKAGYQFLGALGTNMIGFGFAGITRRFLVYPSYCVWPASLSTIALNNALHDHAGSRTPVRGPFKTVWRASMYKCFWIVFAIYFVYYFFPGYIFPNLTIFDWIAWIKPTSGTLVAITSSNFGVGVGFNPLPTLDYNYLAMPGGYFPMFVHYNFLAGLTLGLLLAIVFWTRNVLNTGYLQINSPSTFDHKGKSYVVRNIVDKFGRLDNAKYQQYSEPYMSAGRLVGFIGTFGYTTGTLTHTLLYNRHELIMGFKGMMVDFKHWWARMRGRAVEGEVINAGDDIHYRLMQAYPEVPEWWFIIVVLASMVISFCCLGIYTPVSPGVVMIAPILTVIFIIPVGIVTAVSGLEPSLNIIAEMVGGGIAGGDTMTVQFFRMFGSEPVYHALIYANDLKLSHYVKINPRHMFWVQIWGGLLGTFITVAQWNWLMAIPKVCTPDAPFRLICPGGQGDYSNFIFWGTLGPHRLFGKGGRFTWLLIGLPLGVIFPIVMFVLKKRFPRNKVLQASHPLLLILSFGWASGASWGSYVPGLFINLFSWNFLKKRYLEFWSRYNYVTLAALGTAISINAFLVFFCLVFPGVDFPTWWGNGGGTPGCIGSWTNADCGRYKIGAKGYFGPDPGNYH</sequence>
<dbReference type="RefSeq" id="XP_062626425.1">
    <property type="nucleotide sequence ID" value="XM_062770441.1"/>
</dbReference>
<feature type="transmembrane region" description="Helical" evidence="9">
    <location>
        <begin position="657"/>
        <end position="677"/>
    </location>
</feature>
<evidence type="ECO:0000256" key="2">
    <source>
        <dbReference type="ARBA" id="ARBA00008807"/>
    </source>
</evidence>
<feature type="transmembrane region" description="Helical" evidence="9">
    <location>
        <begin position="574"/>
        <end position="599"/>
    </location>
</feature>
<organism evidence="10 11">
    <name type="scientific">Vanrija pseudolonga</name>
    <dbReference type="NCBI Taxonomy" id="143232"/>
    <lineage>
        <taxon>Eukaryota</taxon>
        <taxon>Fungi</taxon>
        <taxon>Dikarya</taxon>
        <taxon>Basidiomycota</taxon>
        <taxon>Agaricomycotina</taxon>
        <taxon>Tremellomycetes</taxon>
        <taxon>Trichosporonales</taxon>
        <taxon>Trichosporonaceae</taxon>
        <taxon>Vanrija</taxon>
    </lineage>
</organism>
<evidence type="ECO:0000256" key="3">
    <source>
        <dbReference type="ARBA" id="ARBA00022448"/>
    </source>
</evidence>
<dbReference type="Pfam" id="PF03169">
    <property type="entry name" value="OPT"/>
    <property type="match status" value="1"/>
</dbReference>
<feature type="transmembrane region" description="Helical" evidence="9">
    <location>
        <begin position="260"/>
        <end position="277"/>
    </location>
</feature>
<evidence type="ECO:0000256" key="6">
    <source>
        <dbReference type="ARBA" id="ARBA00022927"/>
    </source>
</evidence>
<evidence type="ECO:0000256" key="5">
    <source>
        <dbReference type="ARBA" id="ARBA00022856"/>
    </source>
</evidence>
<protein>
    <submittedName>
        <fullName evidence="10">Sexual differentiation process protein isp4</fullName>
    </submittedName>
</protein>
<evidence type="ECO:0000313" key="11">
    <source>
        <dbReference type="Proteomes" id="UP000827549"/>
    </source>
</evidence>
<dbReference type="PANTHER" id="PTHR22601">
    <property type="entry name" value="ISP4 LIKE PROTEIN"/>
    <property type="match status" value="1"/>
</dbReference>
<dbReference type="Proteomes" id="UP000827549">
    <property type="component" value="Chromosome 3"/>
</dbReference>
<feature type="transmembrane region" description="Helical" evidence="9">
    <location>
        <begin position="400"/>
        <end position="420"/>
    </location>
</feature>
<dbReference type="GO" id="GO:0016020">
    <property type="term" value="C:membrane"/>
    <property type="evidence" value="ECO:0007669"/>
    <property type="project" value="UniProtKB-SubCell"/>
</dbReference>
<evidence type="ECO:0000256" key="9">
    <source>
        <dbReference type="SAM" id="Phobius"/>
    </source>
</evidence>
<dbReference type="GeneID" id="87807151"/>
<feature type="transmembrane region" description="Helical" evidence="9">
    <location>
        <begin position="323"/>
        <end position="341"/>
    </location>
</feature>
<keyword evidence="3" id="KW-0813">Transport</keyword>
<dbReference type="NCBIfam" id="TIGR00728">
    <property type="entry name" value="OPT_sfam"/>
    <property type="match status" value="1"/>
</dbReference>
<dbReference type="NCBIfam" id="TIGR00727">
    <property type="entry name" value="ISP4_OPT"/>
    <property type="match status" value="1"/>
</dbReference>
<dbReference type="GO" id="GO:0035673">
    <property type="term" value="F:oligopeptide transmembrane transporter activity"/>
    <property type="evidence" value="ECO:0007669"/>
    <property type="project" value="InterPro"/>
</dbReference>
<feature type="transmembrane region" description="Helical" evidence="9">
    <location>
        <begin position="723"/>
        <end position="743"/>
    </location>
</feature>
<evidence type="ECO:0000256" key="4">
    <source>
        <dbReference type="ARBA" id="ARBA00022692"/>
    </source>
</evidence>
<evidence type="ECO:0000256" key="8">
    <source>
        <dbReference type="ARBA" id="ARBA00023136"/>
    </source>
</evidence>
<feature type="transmembrane region" description="Helical" evidence="9">
    <location>
        <begin position="219"/>
        <end position="240"/>
    </location>
</feature>
<keyword evidence="4 9" id="KW-0812">Transmembrane</keyword>
<evidence type="ECO:0000256" key="7">
    <source>
        <dbReference type="ARBA" id="ARBA00022989"/>
    </source>
</evidence>
<proteinExistence type="inferred from homology"/>
<feature type="transmembrane region" description="Helical" evidence="9">
    <location>
        <begin position="759"/>
        <end position="781"/>
    </location>
</feature>
<keyword evidence="11" id="KW-1185">Reference proteome</keyword>
<feature type="transmembrane region" description="Helical" evidence="9">
    <location>
        <begin position="153"/>
        <end position="173"/>
    </location>
</feature>
<name>A0AAF0YB49_9TREE</name>
<feature type="transmembrane region" description="Helical" evidence="9">
    <location>
        <begin position="801"/>
        <end position="826"/>
    </location>
</feature>
<feature type="transmembrane region" description="Helical" evidence="9">
    <location>
        <begin position="548"/>
        <end position="568"/>
    </location>
</feature>
<comment type="subcellular location">
    <subcellularLocation>
        <location evidence="1">Membrane</location>
        <topology evidence="1">Multi-pass membrane protein</topology>
    </subcellularLocation>
</comment>
<gene>
    <name evidence="10" type="primary">isp4_0</name>
    <name evidence="10" type="ORF">LOC62_03G003910</name>
</gene>
<dbReference type="GO" id="GO:0015031">
    <property type="term" value="P:protein transport"/>
    <property type="evidence" value="ECO:0007669"/>
    <property type="project" value="UniProtKB-KW"/>
</dbReference>
<keyword evidence="5" id="KW-0571">Peptide transport</keyword>
<dbReference type="InterPro" id="IPR004648">
    <property type="entry name" value="Oligpept_transpt"/>
</dbReference>
<dbReference type="InterPro" id="IPR004813">
    <property type="entry name" value="OPT"/>
</dbReference>
<evidence type="ECO:0000256" key="1">
    <source>
        <dbReference type="ARBA" id="ARBA00004141"/>
    </source>
</evidence>
<feature type="transmembrane region" description="Helical" evidence="9">
    <location>
        <begin position="180"/>
        <end position="199"/>
    </location>
</feature>
<accession>A0AAF0YB49</accession>
<evidence type="ECO:0000313" key="10">
    <source>
        <dbReference type="EMBL" id="WOO80393.1"/>
    </source>
</evidence>